<dbReference type="PATRIC" id="fig|38323.4.peg.571"/>
<dbReference type="PROSITE" id="PS51208">
    <property type="entry name" value="AUTOTRANSPORTER"/>
    <property type="match status" value="1"/>
</dbReference>
<dbReference type="InterPro" id="IPR012332">
    <property type="entry name" value="Autotransporter_pectin_lyase_C"/>
</dbReference>
<dbReference type="InterPro" id="IPR036709">
    <property type="entry name" value="Autotransporte_beta_dom_sf"/>
</dbReference>
<evidence type="ECO:0000313" key="5">
    <source>
        <dbReference type="Proteomes" id="UP000019801"/>
    </source>
</evidence>
<protein>
    <submittedName>
        <fullName evidence="4">Pertactin family virulence factor/autotransporter</fullName>
    </submittedName>
</protein>
<dbReference type="InterPro" id="IPR005546">
    <property type="entry name" value="Autotransporte_beta"/>
</dbReference>
<evidence type="ECO:0000256" key="2">
    <source>
        <dbReference type="SAM" id="SignalP"/>
    </source>
</evidence>
<dbReference type="NCBIfam" id="NF040482">
    <property type="entry name" value="auto_BafA_Cterm"/>
    <property type="match status" value="1"/>
</dbReference>
<name>X5M3W8_BARHN</name>
<dbReference type="NCBIfam" id="TIGR01414">
    <property type="entry name" value="autotrans_barl"/>
    <property type="match status" value="2"/>
</dbReference>
<dbReference type="Proteomes" id="UP000019801">
    <property type="component" value="Chromosome I"/>
</dbReference>
<feature type="compositionally biased region" description="Polar residues" evidence="1">
    <location>
        <begin position="994"/>
        <end position="1005"/>
    </location>
</feature>
<dbReference type="PANTHER" id="PTHR35037">
    <property type="entry name" value="C-TERMINAL REGION OF AIDA-LIKE PROTEIN"/>
    <property type="match status" value="1"/>
</dbReference>
<feature type="chain" id="PRO_5004958157" evidence="2">
    <location>
        <begin position="26"/>
        <end position="1338"/>
    </location>
</feature>
<gene>
    <name evidence="4" type="ORF">BM1374165_00531</name>
</gene>
<dbReference type="Pfam" id="PF03797">
    <property type="entry name" value="Autotransporter"/>
    <property type="match status" value="1"/>
</dbReference>
<organism evidence="4 5">
    <name type="scientific">Bartonella henselae</name>
    <name type="common">Rochalimaea henselae</name>
    <dbReference type="NCBI Taxonomy" id="38323"/>
    <lineage>
        <taxon>Bacteria</taxon>
        <taxon>Pseudomonadati</taxon>
        <taxon>Pseudomonadota</taxon>
        <taxon>Alphaproteobacteria</taxon>
        <taxon>Hyphomicrobiales</taxon>
        <taxon>Bartonellaceae</taxon>
        <taxon>Bartonella</taxon>
    </lineage>
</organism>
<dbReference type="KEGG" id="bhs:BM1374165_00531"/>
<dbReference type="SMART" id="SM00869">
    <property type="entry name" value="Autotransporter"/>
    <property type="match status" value="1"/>
</dbReference>
<proteinExistence type="predicted"/>
<dbReference type="Gene3D" id="2.40.128.130">
    <property type="entry name" value="Autotransporter beta-domain"/>
    <property type="match status" value="1"/>
</dbReference>
<dbReference type="InterPro" id="IPR051551">
    <property type="entry name" value="Autotransporter_adhesion"/>
</dbReference>
<evidence type="ECO:0000256" key="1">
    <source>
        <dbReference type="SAM" id="MobiDB-lite"/>
    </source>
</evidence>
<reference evidence="5" key="1">
    <citation type="submission" date="2013-11" db="EMBL/GenBank/DDBJ databases">
        <title>Genome sequencing of Bartonella spp. isolated from human blood.</title>
        <authorList>
            <person name="Raoult D."/>
        </authorList>
    </citation>
    <scope>NUCLEOTIDE SEQUENCE</scope>
    <source>
        <strain evidence="5">BM1374165</strain>
    </source>
</reference>
<feature type="region of interest" description="Disordered" evidence="1">
    <location>
        <begin position="962"/>
        <end position="1005"/>
    </location>
</feature>
<evidence type="ECO:0000259" key="3">
    <source>
        <dbReference type="PROSITE" id="PS51208"/>
    </source>
</evidence>
<feature type="domain" description="Autotransporter" evidence="3">
    <location>
        <begin position="1070"/>
        <end position="1338"/>
    </location>
</feature>
<dbReference type="RefSeq" id="WP_038487263.1">
    <property type="nucleotide sequence ID" value="NZ_HG969191.1"/>
</dbReference>
<sequence>MQRKLNVSFWTLLMTSSFLIKTANAETVAESGDKSHRAVGLSEQPREMDKNIINGSFIIKEGEVESVGNGETSKGTLIDEYGLQSIEYGGQTEEVKVYGGEQIILGEGSYAYSSKIQGKGETLGQQNVYDDGVALFTDVMSGGEQNLSTWLGDIGGLAVDTRVFAAGVQNVFAGGRANTVTLEEGALQRVYAGGYVETLMINSGANSLVHSGAILEGAVKINGSGKLHLYAGDGGHQTTAEEILLNGKEAQLYSIATEVNGSSSLIGKLSGNGSVIFTSTATSPDSTKLNSYYSLLYVGDLSGSLHFNLRVNVKERYGDYLIIEEGAGDHTVSVLDSGAEIANNSFQSVNLITDKSGNAHFSLKNRSGEKAATIDGGAYMYSLQQKKGNDGEKKIWYLASAEKVSTSLTTSSNMGLPINGSLGKEEDVTVSQDPIVSSYASDFSFYPDDFIMEKEEESLQSSIISEDSVHIFDDGESDDPKWSINTMVEGAGTLYVEAGGFSKNTTIEHGGSEIVAEQGISESTIVYEGGKQNVEGGGVTLKAQIYGGEQLIFGDGYVNGSIAGSSAYNTTIYGQGEIPGYQSVYDDGMAVGTKIMEGGIQTLAKWFSEDDTFAQKSGGLAINTEVFAGGMQRILAGGEADTVTLYTGAVQVVHAGGYVKNLTIENRANSWVSAGAMLEGKITVKDSGQLHLDAGDNDHQTTVEDIDLSGENARLYSISDEFDDKSSYIQKLSGVGEIVFTSAGNNLYYSRLYIDNLSGSMHFNFNVSLAEEKGDYLSIKNGSGYHTISIIDSGIEIANPSSTELDLIVDQSGGAHFTLQNLSGAKVKPVDAGTYLYGLKQKNGDDGNKKIWYLSAVYIDSVQRRGRFFRHLNQNQPISVLSTSLASEEQAAEILCQRGRCRSLRHKPLSSVHPFNAVLGLRKNNIHQNLDQKPSGFDSSTVSISKNQFFEVSYRNHIHQNITKDPQFSSSTSSLEKPASDTSSPTGHYHFSDEQQQSVVSTDGQSLADQMILRPGQQGSSSPQSSQKLSVSHFLTTPSTDAVLSMSVTPALVFHNELQAVRAGRGILDRGKKNTAFWAHAIKSKEHIVADHKDFKLDQTGIILGISGISELMNGKFYIGGFGSYDQARVTHARGGVSGINTYSIGAYATYFNHNGWYLDGVLKYNQYQNNLQAVSTNGIVIEGNYNQWGLGTSFEVGYRFETTKSSWMQPYAQLSWLQVEGKEIKLSNEMTGDINAFTSLRSEVGMSAGYEFCLGGDVTSMAYITAAWLRENRDSNRTTINKLHQFVTDLSGNFGKFGIGLSSLVSKKFKLYAEAQYVKREKMKQSFQGILGVRYSF</sequence>
<dbReference type="SUPFAM" id="SSF51126">
    <property type="entry name" value="Pectin lyase-like"/>
    <property type="match status" value="2"/>
</dbReference>
<dbReference type="GO" id="GO:0019867">
    <property type="term" value="C:outer membrane"/>
    <property type="evidence" value="ECO:0007669"/>
    <property type="project" value="InterPro"/>
</dbReference>
<dbReference type="PANTHER" id="PTHR35037:SF7">
    <property type="entry name" value="AUTOTRANSPORTER"/>
    <property type="match status" value="1"/>
</dbReference>
<dbReference type="EMBL" id="HG969191">
    <property type="protein sequence ID" value="CDO46551.1"/>
    <property type="molecule type" value="Genomic_DNA"/>
</dbReference>
<dbReference type="InterPro" id="IPR004899">
    <property type="entry name" value="Pertactin_central"/>
</dbReference>
<evidence type="ECO:0000313" key="4">
    <source>
        <dbReference type="EMBL" id="CDO46551.1"/>
    </source>
</evidence>
<dbReference type="Pfam" id="PF03212">
    <property type="entry name" value="Pertactin"/>
    <property type="match status" value="2"/>
</dbReference>
<dbReference type="Gene3D" id="2.160.20.20">
    <property type="match status" value="2"/>
</dbReference>
<dbReference type="InterPro" id="IPR011050">
    <property type="entry name" value="Pectin_lyase_fold/virulence"/>
</dbReference>
<feature type="signal peptide" evidence="2">
    <location>
        <begin position="1"/>
        <end position="25"/>
    </location>
</feature>
<dbReference type="SUPFAM" id="SSF103515">
    <property type="entry name" value="Autotransporter"/>
    <property type="match status" value="1"/>
</dbReference>
<keyword evidence="2" id="KW-0732">Signal</keyword>
<accession>X5M3W8</accession>
<dbReference type="InterPro" id="IPR030930">
    <property type="entry name" value="AIDA"/>
</dbReference>
<dbReference type="NCBIfam" id="TIGR04415">
    <property type="entry name" value="O_hepto_targRPT"/>
    <property type="match status" value="1"/>
</dbReference>
<dbReference type="STRING" id="38323.BM1374165_00531"/>
<dbReference type="InterPro" id="IPR006315">
    <property type="entry name" value="OM_autotransptr_brl_dom"/>
</dbReference>
<feature type="compositionally biased region" description="Polar residues" evidence="1">
    <location>
        <begin position="962"/>
        <end position="986"/>
    </location>
</feature>